<dbReference type="SUPFAM" id="SSF55729">
    <property type="entry name" value="Acyl-CoA N-acyltransferases (Nat)"/>
    <property type="match status" value="1"/>
</dbReference>
<gene>
    <name evidence="5" type="ORF">DRV85_12545</name>
</gene>
<keyword evidence="6" id="KW-1185">Reference proteome</keyword>
<dbReference type="InterPro" id="IPR000182">
    <property type="entry name" value="GNAT_dom"/>
</dbReference>
<evidence type="ECO:0000259" key="4">
    <source>
        <dbReference type="PROSITE" id="PS51186"/>
    </source>
</evidence>
<dbReference type="InterPro" id="IPR016181">
    <property type="entry name" value="Acyl_CoA_acyltransferase"/>
</dbReference>
<dbReference type="Proteomes" id="UP000253370">
    <property type="component" value="Unassembled WGS sequence"/>
</dbReference>
<keyword evidence="1 5" id="KW-0808">Transferase</keyword>
<dbReference type="Pfam" id="PF13673">
    <property type="entry name" value="Acetyltransf_10"/>
    <property type="match status" value="1"/>
</dbReference>
<feature type="domain" description="N-acetyltransferase" evidence="4">
    <location>
        <begin position="1"/>
        <end position="117"/>
    </location>
</feature>
<feature type="region of interest" description="Disordered" evidence="3">
    <location>
        <begin position="95"/>
        <end position="122"/>
    </location>
</feature>
<name>A0A365U7B7_9RHOB</name>
<protein>
    <submittedName>
        <fullName evidence="5">GNAT family N-acetyltransferase</fullName>
    </submittedName>
</protein>
<dbReference type="PANTHER" id="PTHR43420:SF12">
    <property type="entry name" value="N-ACETYLTRANSFERASE DOMAIN-CONTAINING PROTEIN"/>
    <property type="match status" value="1"/>
</dbReference>
<evidence type="ECO:0000256" key="2">
    <source>
        <dbReference type="ARBA" id="ARBA00023315"/>
    </source>
</evidence>
<organism evidence="5 6">
    <name type="scientific">Rhodosalinus halophilus</name>
    <dbReference type="NCBI Taxonomy" id="2259333"/>
    <lineage>
        <taxon>Bacteria</taxon>
        <taxon>Pseudomonadati</taxon>
        <taxon>Pseudomonadota</taxon>
        <taxon>Alphaproteobacteria</taxon>
        <taxon>Rhodobacterales</taxon>
        <taxon>Paracoccaceae</taxon>
        <taxon>Rhodosalinus</taxon>
    </lineage>
</organism>
<sequence length="122" mass="13398">MPRLWTGAETVAHCGRMIDQGWVTLAEADGRALGFLAREGHFIHALYVREGATGRGVGRALLAAAKAQCAALTLRTFAANAGARRFYLREGFREVDRGDGRDNDEGLPDVRMDWHREKDATG</sequence>
<comment type="caution">
    <text evidence="5">The sequence shown here is derived from an EMBL/GenBank/DDBJ whole genome shotgun (WGS) entry which is preliminary data.</text>
</comment>
<evidence type="ECO:0000256" key="3">
    <source>
        <dbReference type="SAM" id="MobiDB-lite"/>
    </source>
</evidence>
<reference evidence="5 6" key="1">
    <citation type="submission" date="2018-07" db="EMBL/GenBank/DDBJ databases">
        <title>Rhodosalinus sp. strain E84T genomic sequence and assembly.</title>
        <authorList>
            <person name="Liu Z.-W."/>
            <person name="Lu D.-C."/>
        </authorList>
    </citation>
    <scope>NUCLEOTIDE SEQUENCE [LARGE SCALE GENOMIC DNA]</scope>
    <source>
        <strain evidence="5 6">E84</strain>
    </source>
</reference>
<dbReference type="InterPro" id="IPR050680">
    <property type="entry name" value="YpeA/RimI_acetyltransf"/>
</dbReference>
<evidence type="ECO:0000256" key="1">
    <source>
        <dbReference type="ARBA" id="ARBA00022679"/>
    </source>
</evidence>
<evidence type="ECO:0000313" key="5">
    <source>
        <dbReference type="EMBL" id="RBI84401.1"/>
    </source>
</evidence>
<keyword evidence="2" id="KW-0012">Acyltransferase</keyword>
<evidence type="ECO:0000313" key="6">
    <source>
        <dbReference type="Proteomes" id="UP000253370"/>
    </source>
</evidence>
<dbReference type="GO" id="GO:0016747">
    <property type="term" value="F:acyltransferase activity, transferring groups other than amino-acyl groups"/>
    <property type="evidence" value="ECO:0007669"/>
    <property type="project" value="InterPro"/>
</dbReference>
<dbReference type="EMBL" id="QNTQ01000011">
    <property type="protein sequence ID" value="RBI84401.1"/>
    <property type="molecule type" value="Genomic_DNA"/>
</dbReference>
<dbReference type="PROSITE" id="PS51186">
    <property type="entry name" value="GNAT"/>
    <property type="match status" value="1"/>
</dbReference>
<dbReference type="Gene3D" id="3.40.630.30">
    <property type="match status" value="1"/>
</dbReference>
<proteinExistence type="predicted"/>
<accession>A0A365U7B7</accession>
<dbReference type="OrthoDB" id="9797417at2"/>
<dbReference type="PANTHER" id="PTHR43420">
    <property type="entry name" value="ACETYLTRANSFERASE"/>
    <property type="match status" value="1"/>
</dbReference>
<dbReference type="AlphaFoldDB" id="A0A365U7B7"/>